<feature type="region of interest" description="Disordered" evidence="1">
    <location>
        <begin position="1"/>
        <end position="29"/>
    </location>
</feature>
<proteinExistence type="predicted"/>
<protein>
    <submittedName>
        <fullName evidence="2">Uncharacterized protein</fullName>
    </submittedName>
</protein>
<dbReference type="OrthoDB" id="3799565at2759"/>
<accession>A0A6A5SBJ4</accession>
<dbReference type="EMBL" id="ML976119">
    <property type="protein sequence ID" value="KAF1937985.1"/>
    <property type="molecule type" value="Genomic_DNA"/>
</dbReference>
<feature type="compositionally biased region" description="Polar residues" evidence="1">
    <location>
        <begin position="16"/>
        <end position="29"/>
    </location>
</feature>
<feature type="compositionally biased region" description="Basic and acidic residues" evidence="1">
    <location>
        <begin position="1"/>
        <end position="15"/>
    </location>
</feature>
<organism evidence="2 3">
    <name type="scientific">Clathrospora elynae</name>
    <dbReference type="NCBI Taxonomy" id="706981"/>
    <lineage>
        <taxon>Eukaryota</taxon>
        <taxon>Fungi</taxon>
        <taxon>Dikarya</taxon>
        <taxon>Ascomycota</taxon>
        <taxon>Pezizomycotina</taxon>
        <taxon>Dothideomycetes</taxon>
        <taxon>Pleosporomycetidae</taxon>
        <taxon>Pleosporales</taxon>
        <taxon>Diademaceae</taxon>
        <taxon>Clathrospora</taxon>
    </lineage>
</organism>
<reference evidence="2" key="1">
    <citation type="journal article" date="2020" name="Stud. Mycol.">
        <title>101 Dothideomycetes genomes: a test case for predicting lifestyles and emergence of pathogens.</title>
        <authorList>
            <person name="Haridas S."/>
            <person name="Albert R."/>
            <person name="Binder M."/>
            <person name="Bloem J."/>
            <person name="Labutti K."/>
            <person name="Salamov A."/>
            <person name="Andreopoulos B."/>
            <person name="Baker S."/>
            <person name="Barry K."/>
            <person name="Bills G."/>
            <person name="Bluhm B."/>
            <person name="Cannon C."/>
            <person name="Castanera R."/>
            <person name="Culley D."/>
            <person name="Daum C."/>
            <person name="Ezra D."/>
            <person name="Gonzalez J."/>
            <person name="Henrissat B."/>
            <person name="Kuo A."/>
            <person name="Liang C."/>
            <person name="Lipzen A."/>
            <person name="Lutzoni F."/>
            <person name="Magnuson J."/>
            <person name="Mondo S."/>
            <person name="Nolan M."/>
            <person name="Ohm R."/>
            <person name="Pangilinan J."/>
            <person name="Park H.-J."/>
            <person name="Ramirez L."/>
            <person name="Alfaro M."/>
            <person name="Sun H."/>
            <person name="Tritt A."/>
            <person name="Yoshinaga Y."/>
            <person name="Zwiers L.-H."/>
            <person name="Turgeon B."/>
            <person name="Goodwin S."/>
            <person name="Spatafora J."/>
            <person name="Crous P."/>
            <person name="Grigoriev I."/>
        </authorList>
    </citation>
    <scope>NUCLEOTIDE SEQUENCE</scope>
    <source>
        <strain evidence="2">CBS 161.51</strain>
    </source>
</reference>
<evidence type="ECO:0000256" key="1">
    <source>
        <dbReference type="SAM" id="MobiDB-lite"/>
    </source>
</evidence>
<dbReference type="Proteomes" id="UP000800038">
    <property type="component" value="Unassembled WGS sequence"/>
</dbReference>
<keyword evidence="3" id="KW-1185">Reference proteome</keyword>
<dbReference type="AlphaFoldDB" id="A0A6A5SBJ4"/>
<sequence length="120" mass="13353">METTHNELRSTHAPRDNQQSACNKAMSPSVTSGSLLPASLHTIYQTCKNCAVTLINWIILRGIGRITTGNTKPTRLAVRRIVELAEKIAQRLIPPPKSIKDAFNIVLVNRSPLTRYYGEN</sequence>
<gene>
    <name evidence="2" type="ORF">EJ02DRAFT_426137</name>
</gene>
<evidence type="ECO:0000313" key="3">
    <source>
        <dbReference type="Proteomes" id="UP000800038"/>
    </source>
</evidence>
<name>A0A6A5SBJ4_9PLEO</name>
<evidence type="ECO:0000313" key="2">
    <source>
        <dbReference type="EMBL" id="KAF1937985.1"/>
    </source>
</evidence>